<name>A0AA96WQ86_9CYAN</name>
<dbReference type="EMBL" id="CP053587">
    <property type="protein sequence ID" value="WNZ27895.1"/>
    <property type="molecule type" value="Genomic_DNA"/>
</dbReference>
<evidence type="ECO:0000313" key="1">
    <source>
        <dbReference type="EMBL" id="WNZ26891.1"/>
    </source>
</evidence>
<evidence type="ECO:0000313" key="2">
    <source>
        <dbReference type="EMBL" id="WNZ27895.1"/>
    </source>
</evidence>
<dbReference type="AlphaFoldDB" id="A0AA96WQ86"/>
<reference evidence="1" key="1">
    <citation type="submission" date="2020-05" db="EMBL/GenBank/DDBJ databases">
        <authorList>
            <person name="Zhu T."/>
            <person name="Keshari N."/>
            <person name="Lu X."/>
        </authorList>
    </citation>
    <scope>NUCLEOTIDE SEQUENCE</scope>
    <source>
        <strain evidence="1">NK1-12</strain>
    </source>
</reference>
<gene>
    <name evidence="1" type="ORF">HJG54_28605</name>
    <name evidence="2" type="ORF">HJG54_34290</name>
</gene>
<organism evidence="1">
    <name type="scientific">Leptolyngbya sp. NK1-12</name>
    <dbReference type="NCBI Taxonomy" id="2547451"/>
    <lineage>
        <taxon>Bacteria</taxon>
        <taxon>Bacillati</taxon>
        <taxon>Cyanobacteriota</taxon>
        <taxon>Cyanophyceae</taxon>
        <taxon>Leptolyngbyales</taxon>
        <taxon>Leptolyngbyaceae</taxon>
        <taxon>Leptolyngbya group</taxon>
        <taxon>Leptolyngbya</taxon>
    </lineage>
</organism>
<sequence>MAEIPTGGQMLWKREGEERVLHLRHNDSEPWRPYEDFPQYALPDPDGFSKGIATFLALLKKDWIAVQS</sequence>
<accession>A0AA96WQ86</accession>
<dbReference type="EMBL" id="CP053587">
    <property type="protein sequence ID" value="WNZ26891.1"/>
    <property type="molecule type" value="Genomic_DNA"/>
</dbReference>
<protein>
    <submittedName>
        <fullName evidence="1">Uncharacterized protein</fullName>
    </submittedName>
</protein>
<proteinExistence type="predicted"/>